<protein>
    <submittedName>
        <fullName evidence="2">Uncharacterized protein</fullName>
    </submittedName>
</protein>
<reference evidence="2 3" key="1">
    <citation type="journal article" date="2024" name="IMA Fungus">
        <title>IMA Genome - F19 : A genome assembly and annotation guide to empower mycologists, including annotated draft genome sequences of Ceratocystis pirilliformis, Diaporthe australafricana, Fusarium ophioides, Paecilomyces lecythidis, and Sporothrix stenoceras.</title>
        <authorList>
            <person name="Aylward J."/>
            <person name="Wilson A.M."/>
            <person name="Visagie C.M."/>
            <person name="Spraker J."/>
            <person name="Barnes I."/>
            <person name="Buitendag C."/>
            <person name="Ceriani C."/>
            <person name="Del Mar Angel L."/>
            <person name="du Plessis D."/>
            <person name="Fuchs T."/>
            <person name="Gasser K."/>
            <person name="Kramer D."/>
            <person name="Li W."/>
            <person name="Munsamy K."/>
            <person name="Piso A."/>
            <person name="Price J.L."/>
            <person name="Sonnekus B."/>
            <person name="Thomas C."/>
            <person name="van der Nest A."/>
            <person name="van Dijk A."/>
            <person name="van Heerden A."/>
            <person name="van Vuuren N."/>
            <person name="Yilmaz N."/>
            <person name="Duong T.A."/>
            <person name="van der Merwe N.A."/>
            <person name="Wingfield M.J."/>
            <person name="Wingfield B.D."/>
        </authorList>
    </citation>
    <scope>NUCLEOTIDE SEQUENCE [LARGE SCALE GENOMIC DNA]</scope>
    <source>
        <strain evidence="2 3">CMW 18300</strain>
    </source>
</reference>
<comment type="caution">
    <text evidence="2">The sequence shown here is derived from an EMBL/GenBank/DDBJ whole genome shotgun (WGS) entry which is preliminary data.</text>
</comment>
<evidence type="ECO:0000256" key="1">
    <source>
        <dbReference type="SAM" id="MobiDB-lite"/>
    </source>
</evidence>
<proteinExistence type="predicted"/>
<feature type="region of interest" description="Disordered" evidence="1">
    <location>
        <begin position="67"/>
        <end position="110"/>
    </location>
</feature>
<accession>A0ABR3XQY3</accession>
<feature type="compositionally biased region" description="Basic and acidic residues" evidence="1">
    <location>
        <begin position="67"/>
        <end position="81"/>
    </location>
</feature>
<gene>
    <name evidence="2" type="ORF">Daus18300_002060</name>
</gene>
<name>A0ABR3XQY3_9PEZI</name>
<evidence type="ECO:0000313" key="2">
    <source>
        <dbReference type="EMBL" id="KAL1878144.1"/>
    </source>
</evidence>
<evidence type="ECO:0000313" key="3">
    <source>
        <dbReference type="Proteomes" id="UP001583177"/>
    </source>
</evidence>
<sequence>MSPEKGDEMVKWYIDGLKEALADPRDEFYMKACQALGGNGTGTGDGDGHLLPVGFCAWEVIDRERSRAAQTADKEAERSAQLDKQQQQQEEQQEEEIEGKPPNTNAMANK</sequence>
<keyword evidence="3" id="KW-1185">Reference proteome</keyword>
<organism evidence="2 3">
    <name type="scientific">Diaporthe australafricana</name>
    <dbReference type="NCBI Taxonomy" id="127596"/>
    <lineage>
        <taxon>Eukaryota</taxon>
        <taxon>Fungi</taxon>
        <taxon>Dikarya</taxon>
        <taxon>Ascomycota</taxon>
        <taxon>Pezizomycotina</taxon>
        <taxon>Sordariomycetes</taxon>
        <taxon>Sordariomycetidae</taxon>
        <taxon>Diaporthales</taxon>
        <taxon>Diaporthaceae</taxon>
        <taxon>Diaporthe</taxon>
    </lineage>
</organism>
<dbReference type="EMBL" id="JAWRVE010000012">
    <property type="protein sequence ID" value="KAL1878144.1"/>
    <property type="molecule type" value="Genomic_DNA"/>
</dbReference>
<dbReference type="Proteomes" id="UP001583177">
    <property type="component" value="Unassembled WGS sequence"/>
</dbReference>